<organism evidence="6 7">
    <name type="scientific">Baudoinia panamericana (strain UAMH 10762)</name>
    <name type="common">Angels' share fungus</name>
    <name type="synonym">Baudoinia compniacensis (strain UAMH 10762)</name>
    <dbReference type="NCBI Taxonomy" id="717646"/>
    <lineage>
        <taxon>Eukaryota</taxon>
        <taxon>Fungi</taxon>
        <taxon>Dikarya</taxon>
        <taxon>Ascomycota</taxon>
        <taxon>Pezizomycotina</taxon>
        <taxon>Dothideomycetes</taxon>
        <taxon>Dothideomycetidae</taxon>
        <taxon>Mycosphaerellales</taxon>
        <taxon>Teratosphaeriaceae</taxon>
        <taxon>Baudoinia</taxon>
    </lineage>
</organism>
<evidence type="ECO:0008006" key="8">
    <source>
        <dbReference type="Google" id="ProtNLM"/>
    </source>
</evidence>
<gene>
    <name evidence="6" type="ORF">BAUCODRAFT_138831</name>
</gene>
<evidence type="ECO:0000313" key="7">
    <source>
        <dbReference type="Proteomes" id="UP000011761"/>
    </source>
</evidence>
<dbReference type="HOGENOM" id="CLU_020880_3_0_1"/>
<feature type="disulfide bond" evidence="4">
    <location>
        <begin position="397"/>
        <end position="405"/>
    </location>
</feature>
<dbReference type="PANTHER" id="PTHR20963">
    <property type="entry name" value="MULTIPLE INOSITOL POLYPHOSPHATE PHOSPHATASE-RELATED"/>
    <property type="match status" value="1"/>
</dbReference>
<evidence type="ECO:0000256" key="3">
    <source>
        <dbReference type="PIRSR" id="PIRSR000894-1"/>
    </source>
</evidence>
<dbReference type="AlphaFoldDB" id="M2NF19"/>
<keyword evidence="5" id="KW-0732">Signal</keyword>
<dbReference type="PIRSF" id="PIRSF000894">
    <property type="entry name" value="Acid_phosphatase"/>
    <property type="match status" value="1"/>
</dbReference>
<dbReference type="PANTHER" id="PTHR20963:SF23">
    <property type="entry name" value="3-PHYTASE"/>
    <property type="match status" value="1"/>
</dbReference>
<feature type="active site" description="Proton donor" evidence="3">
    <location>
        <position position="327"/>
    </location>
</feature>
<sequence length="459" mass="50880">MAAIVLSLLAVGAVAKFNPLQHLGGNGPYFSGSNVFNICPEPPSGCTVDQVGFTSRHGSRYPDPSAYYQWTNLSAKPFTTNASEFQFLHNWQPVLRNPIPELSELSIGGYRELYDMGVQYRWLYPTLYTENTPFVLWANRYQEGIFRVVDTARLFARGYVGPNATADGSVYVLNQSDPRSIANSLAPSDLCPAYVDNSGGAYATNWSNIYVPPIVSRINSLFQGLNFTSSDVTLFPYLCGFETQITGRVSPWCGAFTEQEILHYEYAQDIRYWYGSGLGTTVDKNLMLPFLTQLVQRFVDGPNASYPNGNGTNAFHPNPLIATFTNDGQINQLAAAIGVFDDQPPLPATYILQNRTFRASNFVTMRGTISFERLNCGTQGLFMRMKLNDEVYPVPSCQQGPGRSCPLQQYQAIIAYKSAAAGDFQVQCGIVNTSVVPIGQDRTTFLTNISLPWEYVVRP</sequence>
<protein>
    <recommendedName>
        <fullName evidence="8">3-phytase</fullName>
    </recommendedName>
</protein>
<evidence type="ECO:0000256" key="4">
    <source>
        <dbReference type="PIRSR" id="PIRSR000894-2"/>
    </source>
</evidence>
<evidence type="ECO:0000313" key="6">
    <source>
        <dbReference type="EMBL" id="EMC97560.1"/>
    </source>
</evidence>
<dbReference type="OrthoDB" id="6509975at2759"/>
<dbReference type="InterPro" id="IPR000560">
    <property type="entry name" value="His_Pase_clade-2"/>
</dbReference>
<name>M2NF19_BAUPA</name>
<dbReference type="eggNOG" id="KOG1382">
    <property type="taxonomic scope" value="Eukaryota"/>
</dbReference>
<feature type="disulfide bond" evidence="4">
    <location>
        <begin position="46"/>
        <end position="376"/>
    </location>
</feature>
<dbReference type="GO" id="GO:0003993">
    <property type="term" value="F:acid phosphatase activity"/>
    <property type="evidence" value="ECO:0007669"/>
    <property type="project" value="TreeGrafter"/>
</dbReference>
<dbReference type="GeneID" id="19108358"/>
<dbReference type="GO" id="GO:0009277">
    <property type="term" value="C:fungal-type cell wall"/>
    <property type="evidence" value="ECO:0007669"/>
    <property type="project" value="TreeGrafter"/>
</dbReference>
<evidence type="ECO:0000256" key="2">
    <source>
        <dbReference type="ARBA" id="ARBA00023180"/>
    </source>
</evidence>
<dbReference type="Proteomes" id="UP000011761">
    <property type="component" value="Unassembled WGS sequence"/>
</dbReference>
<feature type="signal peptide" evidence="5">
    <location>
        <begin position="1"/>
        <end position="15"/>
    </location>
</feature>
<dbReference type="KEGG" id="bcom:BAUCODRAFT_138831"/>
<keyword evidence="4" id="KW-1015">Disulfide bond</keyword>
<dbReference type="Pfam" id="PF00328">
    <property type="entry name" value="His_Phos_2"/>
    <property type="match status" value="1"/>
</dbReference>
<dbReference type="Gene3D" id="3.40.50.1240">
    <property type="entry name" value="Phosphoglycerate mutase-like"/>
    <property type="match status" value="1"/>
</dbReference>
<dbReference type="SUPFAM" id="SSF53254">
    <property type="entry name" value="Phosphoglycerate mutase-like"/>
    <property type="match status" value="1"/>
</dbReference>
<feature type="disulfide bond" evidence="4">
    <location>
        <begin position="239"/>
        <end position="253"/>
    </location>
</feature>
<reference evidence="6 7" key="1">
    <citation type="journal article" date="2012" name="PLoS Pathog.">
        <title>Diverse lifestyles and strategies of plant pathogenesis encoded in the genomes of eighteen Dothideomycetes fungi.</title>
        <authorList>
            <person name="Ohm R.A."/>
            <person name="Feau N."/>
            <person name="Henrissat B."/>
            <person name="Schoch C.L."/>
            <person name="Horwitz B.A."/>
            <person name="Barry K.W."/>
            <person name="Condon B.J."/>
            <person name="Copeland A.C."/>
            <person name="Dhillon B."/>
            <person name="Glaser F."/>
            <person name="Hesse C.N."/>
            <person name="Kosti I."/>
            <person name="LaButti K."/>
            <person name="Lindquist E.A."/>
            <person name="Lucas S."/>
            <person name="Salamov A.A."/>
            <person name="Bradshaw R.E."/>
            <person name="Ciuffetti L."/>
            <person name="Hamelin R.C."/>
            <person name="Kema G.H.J."/>
            <person name="Lawrence C."/>
            <person name="Scott J.A."/>
            <person name="Spatafora J.W."/>
            <person name="Turgeon B.G."/>
            <person name="de Wit P.J.G.M."/>
            <person name="Zhong S."/>
            <person name="Goodwin S.B."/>
            <person name="Grigoriev I.V."/>
        </authorList>
    </citation>
    <scope>NUCLEOTIDE SEQUENCE [LARGE SCALE GENOMIC DNA]</scope>
    <source>
        <strain evidence="6 7">UAMH 10762</strain>
    </source>
</reference>
<accession>M2NF19</accession>
<keyword evidence="2" id="KW-0325">Glycoprotein</keyword>
<dbReference type="CDD" id="cd07061">
    <property type="entry name" value="HP_HAP_like"/>
    <property type="match status" value="1"/>
</dbReference>
<dbReference type="InterPro" id="IPR029033">
    <property type="entry name" value="His_PPase_superfam"/>
</dbReference>
<dbReference type="STRING" id="717646.M2NF19"/>
<dbReference type="RefSeq" id="XP_007675880.1">
    <property type="nucleotide sequence ID" value="XM_007677690.1"/>
</dbReference>
<dbReference type="InterPro" id="IPR016274">
    <property type="entry name" value="Histidine_acid_Pase_euk"/>
</dbReference>
<feature type="chain" id="PRO_5012768239" description="3-phytase" evidence="5">
    <location>
        <begin position="16"/>
        <end position="459"/>
    </location>
</feature>
<evidence type="ECO:0000256" key="5">
    <source>
        <dbReference type="SAM" id="SignalP"/>
    </source>
</evidence>
<keyword evidence="7" id="KW-1185">Reference proteome</keyword>
<dbReference type="OMA" id="ANSPWFA"/>
<feature type="active site" description="Nucleophile" evidence="3">
    <location>
        <position position="57"/>
    </location>
</feature>
<proteinExistence type="predicted"/>
<evidence type="ECO:0000256" key="1">
    <source>
        <dbReference type="ARBA" id="ARBA00022801"/>
    </source>
</evidence>
<keyword evidence="1" id="KW-0378">Hydrolase</keyword>
<dbReference type="EMBL" id="KB445554">
    <property type="protein sequence ID" value="EMC97560.1"/>
    <property type="molecule type" value="Genomic_DNA"/>
</dbReference>